<reference evidence="1 2" key="1">
    <citation type="submission" date="2016-03" db="EMBL/GenBank/DDBJ databases">
        <title>Cyphomyrmex costatus WGS genome.</title>
        <authorList>
            <person name="Nygaard S."/>
            <person name="Hu H."/>
            <person name="Boomsma J."/>
            <person name="Zhang G."/>
        </authorList>
    </citation>
    <scope>NUCLEOTIDE SEQUENCE [LARGE SCALE GENOMIC DNA]</scope>
    <source>
        <strain evidence="1">MS0001</strain>
        <tissue evidence="1">Whole body</tissue>
    </source>
</reference>
<accession>A0A151I6S5</accession>
<protein>
    <submittedName>
        <fullName evidence="1">Uncharacterized protein</fullName>
    </submittedName>
</protein>
<evidence type="ECO:0000313" key="1">
    <source>
        <dbReference type="EMBL" id="KYM93396.1"/>
    </source>
</evidence>
<gene>
    <name evidence="1" type="ORF">ALC62_16003</name>
</gene>
<evidence type="ECO:0000313" key="2">
    <source>
        <dbReference type="Proteomes" id="UP000078542"/>
    </source>
</evidence>
<dbReference type="Proteomes" id="UP000078542">
    <property type="component" value="Unassembled WGS sequence"/>
</dbReference>
<name>A0A151I6S5_9HYME</name>
<proteinExistence type="predicted"/>
<organism evidence="1 2">
    <name type="scientific">Cyphomyrmex costatus</name>
    <dbReference type="NCBI Taxonomy" id="456900"/>
    <lineage>
        <taxon>Eukaryota</taxon>
        <taxon>Metazoa</taxon>
        <taxon>Ecdysozoa</taxon>
        <taxon>Arthropoda</taxon>
        <taxon>Hexapoda</taxon>
        <taxon>Insecta</taxon>
        <taxon>Pterygota</taxon>
        <taxon>Neoptera</taxon>
        <taxon>Endopterygota</taxon>
        <taxon>Hymenoptera</taxon>
        <taxon>Apocrita</taxon>
        <taxon>Aculeata</taxon>
        <taxon>Formicoidea</taxon>
        <taxon>Formicidae</taxon>
        <taxon>Myrmicinae</taxon>
        <taxon>Cyphomyrmex</taxon>
    </lineage>
</organism>
<sequence length="118" mass="13321">MLKNVQLLLSYRKNANVHPKNPYLFGVPGTLKGDYGVTSVDFYDPRLASHRHDESTVSGFLTGGIGNDRRPGRKQHVQTLVRLNSFNTIADTQLDIQDDKTVSLVQRLDFSLYKDSLE</sequence>
<keyword evidence="2" id="KW-1185">Reference proteome</keyword>
<dbReference type="AlphaFoldDB" id="A0A151I6S5"/>
<dbReference type="EMBL" id="KQ978509">
    <property type="protein sequence ID" value="KYM93396.1"/>
    <property type="molecule type" value="Genomic_DNA"/>
</dbReference>